<protein>
    <submittedName>
        <fullName evidence="1">Uncharacterized protein</fullName>
    </submittedName>
</protein>
<accession>A0A5B7DFI5</accession>
<gene>
    <name evidence="1" type="ORF">E2C01_013010</name>
</gene>
<name>A0A5B7DFI5_PORTR</name>
<organism evidence="1 2">
    <name type="scientific">Portunus trituberculatus</name>
    <name type="common">Swimming crab</name>
    <name type="synonym">Neptunus trituberculatus</name>
    <dbReference type="NCBI Taxonomy" id="210409"/>
    <lineage>
        <taxon>Eukaryota</taxon>
        <taxon>Metazoa</taxon>
        <taxon>Ecdysozoa</taxon>
        <taxon>Arthropoda</taxon>
        <taxon>Crustacea</taxon>
        <taxon>Multicrustacea</taxon>
        <taxon>Malacostraca</taxon>
        <taxon>Eumalacostraca</taxon>
        <taxon>Eucarida</taxon>
        <taxon>Decapoda</taxon>
        <taxon>Pleocyemata</taxon>
        <taxon>Brachyura</taxon>
        <taxon>Eubrachyura</taxon>
        <taxon>Portunoidea</taxon>
        <taxon>Portunidae</taxon>
        <taxon>Portuninae</taxon>
        <taxon>Portunus</taxon>
    </lineage>
</organism>
<sequence>MGPPWYIGSVCTVGAKGSPEHEFKSWGEGRTLRSPFLEYAASNCTHAEEIPGHILAVSGLGKIGWETETKFRI</sequence>
<dbReference type="AlphaFoldDB" id="A0A5B7DFI5"/>
<keyword evidence="2" id="KW-1185">Reference proteome</keyword>
<comment type="caution">
    <text evidence="1">The sequence shown here is derived from an EMBL/GenBank/DDBJ whole genome shotgun (WGS) entry which is preliminary data.</text>
</comment>
<evidence type="ECO:0000313" key="1">
    <source>
        <dbReference type="EMBL" id="MPC20078.1"/>
    </source>
</evidence>
<dbReference type="Proteomes" id="UP000324222">
    <property type="component" value="Unassembled WGS sequence"/>
</dbReference>
<reference evidence="1 2" key="1">
    <citation type="submission" date="2019-05" db="EMBL/GenBank/DDBJ databases">
        <title>Another draft genome of Portunus trituberculatus and its Hox gene families provides insights of decapod evolution.</title>
        <authorList>
            <person name="Jeong J.-H."/>
            <person name="Song I."/>
            <person name="Kim S."/>
            <person name="Choi T."/>
            <person name="Kim D."/>
            <person name="Ryu S."/>
            <person name="Kim W."/>
        </authorList>
    </citation>
    <scope>NUCLEOTIDE SEQUENCE [LARGE SCALE GENOMIC DNA]</scope>
    <source>
        <tissue evidence="1">Muscle</tissue>
    </source>
</reference>
<proteinExistence type="predicted"/>
<evidence type="ECO:0000313" key="2">
    <source>
        <dbReference type="Proteomes" id="UP000324222"/>
    </source>
</evidence>
<dbReference type="EMBL" id="VSRR010000832">
    <property type="protein sequence ID" value="MPC20078.1"/>
    <property type="molecule type" value="Genomic_DNA"/>
</dbReference>